<accession>A0A227J783</accession>
<dbReference type="AlphaFoldDB" id="A0A227J783"/>
<reference evidence="1 2" key="1">
    <citation type="journal article" date="2017" name="Appl. Environ. Microbiol.">
        <title>Parallel evolution of two clades of a major Atlantic endemic Vibrio parahaemolyticus pathogen lineage by independent acquisition of related pathogenicity islands.</title>
        <authorList>
            <person name="Xu F."/>
            <person name="Gonzalez-Escalona N."/>
            <person name="Drees K.P."/>
            <person name="Sebra R.P."/>
            <person name="Cooper V.S."/>
            <person name="Jones S.H."/>
            <person name="Whistler C.A."/>
        </authorList>
    </citation>
    <scope>NUCLEOTIDE SEQUENCE [LARGE SCALE GENOMIC DNA]</scope>
    <source>
        <strain evidence="1 2">MAVP-3</strain>
    </source>
</reference>
<protein>
    <submittedName>
        <fullName evidence="1">Uncharacterized protein</fullName>
    </submittedName>
</protein>
<comment type="caution">
    <text evidence="1">The sequence shown here is derived from an EMBL/GenBank/DDBJ whole genome shotgun (WGS) entry which is preliminary data.</text>
</comment>
<organism evidence="1 2">
    <name type="scientific">Vibrio parahaemolyticus</name>
    <dbReference type="NCBI Taxonomy" id="670"/>
    <lineage>
        <taxon>Bacteria</taxon>
        <taxon>Pseudomonadati</taxon>
        <taxon>Pseudomonadota</taxon>
        <taxon>Gammaproteobacteria</taxon>
        <taxon>Vibrionales</taxon>
        <taxon>Vibrionaceae</taxon>
        <taxon>Vibrio</taxon>
    </lineage>
</organism>
<feature type="non-terminal residue" evidence="1">
    <location>
        <position position="23"/>
    </location>
</feature>
<gene>
    <name evidence="1" type="ORF">CA163_20615</name>
</gene>
<proteinExistence type="predicted"/>
<dbReference type="STRING" id="670.ACZ92_04720"/>
<sequence>METVIETVQFRLTAGTTEQDAIA</sequence>
<dbReference type="Proteomes" id="UP000214596">
    <property type="component" value="Unassembled WGS sequence"/>
</dbReference>
<evidence type="ECO:0000313" key="2">
    <source>
        <dbReference type="Proteomes" id="UP000214596"/>
    </source>
</evidence>
<dbReference type="EMBL" id="NIXT01001695">
    <property type="protein sequence ID" value="OXE30963.1"/>
    <property type="molecule type" value="Genomic_DNA"/>
</dbReference>
<evidence type="ECO:0000313" key="1">
    <source>
        <dbReference type="EMBL" id="OXE30963.1"/>
    </source>
</evidence>
<name>A0A227J783_VIBPH</name>